<dbReference type="PANTHER" id="PTHR43318:SF1">
    <property type="entry name" value="POLYSACCHARIDE BIOSYNTHESIS PROTEIN EPSC-RELATED"/>
    <property type="match status" value="1"/>
</dbReference>
<reference evidence="4" key="1">
    <citation type="submission" date="2020-10" db="EMBL/GenBank/DDBJ databases">
        <authorList>
            <person name="Gilroy R."/>
        </authorList>
    </citation>
    <scope>NUCLEOTIDE SEQUENCE</scope>
    <source>
        <strain evidence="4">23406</strain>
    </source>
</reference>
<proteinExistence type="inferred from homology"/>
<evidence type="ECO:0000259" key="3">
    <source>
        <dbReference type="Pfam" id="PF02719"/>
    </source>
</evidence>
<name>A0A9D1SWT3_9FIRM</name>
<evidence type="ECO:0000313" key="5">
    <source>
        <dbReference type="Proteomes" id="UP000886891"/>
    </source>
</evidence>
<dbReference type="Pfam" id="PF02719">
    <property type="entry name" value="Polysacc_synt_2"/>
    <property type="match status" value="1"/>
</dbReference>
<keyword evidence="2" id="KW-0472">Membrane</keyword>
<evidence type="ECO:0000256" key="1">
    <source>
        <dbReference type="ARBA" id="ARBA00007430"/>
    </source>
</evidence>
<sequence>MNTMTIPPRMRMKWFVNLLVDLVLSVAAFTIACVLERGHFEFEWKPVLIAGAIAVVVTLIVLMLFRCYRIVWKYAGVSEMLNVVLAYFVLAVIFVVAISAVDISMTYSLAFLYVFFDFMLIVAYRFRLAFRYIMIYKFGDSGKYKAPENIIVYGAGFTGAAVVKRFISNPKEGYHPVAIIDDDPAKRGQYVSGIRVVGTRDALRTTMRTYKAKTVVIAITEINREQLRQIYEACRKQNAVVKVISNLRAGDSALNADAISLKNINIEDLLRRPEHKIDQNLLDALIKDKVVMVTGGVGSIGSELSRQALKYGCKHLVIFDHYENGLFEINEELSKIYETSRYSLVAGTVKDRGKLRKVMEEYKPEIVLHAAAYKHVPMMEINADEAVKNNIFGTKNVIDQCEESGVKKFILISTDKAVNPANVMGASKRMAELLVQAKSQNSRNKTVYAAVRFGNVLGSNGSVIPTFIRQINAGGPVTVTHREMKRYFMTIPEAVRLVLQAGALARGGEVFVLDMGEPMYIYDLATDLIRLSGLEPERDIRIEITGLRPGEKLFEELRFNSEEVDKTRHEGIFVTKLEKVDTTKLNNTMAKLKVIAEEDDREKAERVIFDMIPTEYRKL</sequence>
<accession>A0A9D1SWT3</accession>
<reference evidence="4" key="2">
    <citation type="journal article" date="2021" name="PeerJ">
        <title>Extensive microbial diversity within the chicken gut microbiome revealed by metagenomics and culture.</title>
        <authorList>
            <person name="Gilroy R."/>
            <person name="Ravi A."/>
            <person name="Getino M."/>
            <person name="Pursley I."/>
            <person name="Horton D.L."/>
            <person name="Alikhan N.F."/>
            <person name="Baker D."/>
            <person name="Gharbi K."/>
            <person name="Hall N."/>
            <person name="Watson M."/>
            <person name="Adriaenssens E.M."/>
            <person name="Foster-Nyarko E."/>
            <person name="Jarju S."/>
            <person name="Secka A."/>
            <person name="Antonio M."/>
            <person name="Oren A."/>
            <person name="Chaudhuri R.R."/>
            <person name="La Ragione R."/>
            <person name="Hildebrand F."/>
            <person name="Pallen M.J."/>
        </authorList>
    </citation>
    <scope>NUCLEOTIDE SEQUENCE</scope>
    <source>
        <strain evidence="4">23406</strain>
    </source>
</reference>
<dbReference type="InterPro" id="IPR036291">
    <property type="entry name" value="NAD(P)-bd_dom_sf"/>
</dbReference>
<dbReference type="EMBL" id="DVOH01000009">
    <property type="protein sequence ID" value="HIU99604.1"/>
    <property type="molecule type" value="Genomic_DNA"/>
</dbReference>
<dbReference type="CDD" id="cd05237">
    <property type="entry name" value="UDP_invert_4-6DH_SDR_e"/>
    <property type="match status" value="1"/>
</dbReference>
<feature type="transmembrane region" description="Helical" evidence="2">
    <location>
        <begin position="107"/>
        <end position="126"/>
    </location>
</feature>
<keyword evidence="2" id="KW-0812">Transmembrane</keyword>
<dbReference type="InterPro" id="IPR051203">
    <property type="entry name" value="Polysaccharide_Synthase-Rel"/>
</dbReference>
<evidence type="ECO:0000256" key="2">
    <source>
        <dbReference type="SAM" id="Phobius"/>
    </source>
</evidence>
<dbReference type="PANTHER" id="PTHR43318">
    <property type="entry name" value="UDP-N-ACETYLGLUCOSAMINE 4,6-DEHYDRATASE"/>
    <property type="match status" value="1"/>
</dbReference>
<comment type="similarity">
    <text evidence="1">Belongs to the polysaccharide synthase family.</text>
</comment>
<dbReference type="Pfam" id="PF13727">
    <property type="entry name" value="CoA_binding_3"/>
    <property type="match status" value="1"/>
</dbReference>
<gene>
    <name evidence="4" type="ORF">IAB14_00640</name>
</gene>
<comment type="caution">
    <text evidence="4">The sequence shown here is derived from an EMBL/GenBank/DDBJ whole genome shotgun (WGS) entry which is preliminary data.</text>
</comment>
<feature type="transmembrane region" description="Helical" evidence="2">
    <location>
        <begin position="47"/>
        <end position="68"/>
    </location>
</feature>
<dbReference type="AlphaFoldDB" id="A0A9D1SWT3"/>
<organism evidence="4 5">
    <name type="scientific">Candidatus Stercoripulliclostridium merdipullorum</name>
    <dbReference type="NCBI Taxonomy" id="2840952"/>
    <lineage>
        <taxon>Bacteria</taxon>
        <taxon>Bacillati</taxon>
        <taxon>Bacillota</taxon>
        <taxon>Clostridia</taxon>
        <taxon>Eubacteriales</taxon>
        <taxon>Candidatus Stercoripulliclostridium</taxon>
    </lineage>
</organism>
<dbReference type="InterPro" id="IPR003869">
    <property type="entry name" value="Polysac_CapD-like"/>
</dbReference>
<dbReference type="SUPFAM" id="SSF51735">
    <property type="entry name" value="NAD(P)-binding Rossmann-fold domains"/>
    <property type="match status" value="2"/>
</dbReference>
<keyword evidence="2" id="KW-1133">Transmembrane helix</keyword>
<evidence type="ECO:0000313" key="4">
    <source>
        <dbReference type="EMBL" id="HIU99604.1"/>
    </source>
</evidence>
<dbReference type="Gene3D" id="3.40.50.720">
    <property type="entry name" value="NAD(P)-binding Rossmann-like Domain"/>
    <property type="match status" value="2"/>
</dbReference>
<dbReference type="Proteomes" id="UP000886891">
    <property type="component" value="Unassembled WGS sequence"/>
</dbReference>
<protein>
    <submittedName>
        <fullName evidence="4">Polysaccharide biosynthesis protein</fullName>
    </submittedName>
</protein>
<feature type="domain" description="Polysaccharide biosynthesis protein CapD-like" evidence="3">
    <location>
        <begin position="291"/>
        <end position="575"/>
    </location>
</feature>
<feature type="transmembrane region" description="Helical" evidence="2">
    <location>
        <begin position="80"/>
        <end position="101"/>
    </location>
</feature>